<dbReference type="Proteomes" id="UP001148614">
    <property type="component" value="Unassembled WGS sequence"/>
</dbReference>
<gene>
    <name evidence="1" type="ORF">NPX13_g17</name>
</gene>
<reference evidence="1" key="1">
    <citation type="submission" date="2022-07" db="EMBL/GenBank/DDBJ databases">
        <title>Genome Sequence of Xylaria arbuscula.</title>
        <authorList>
            <person name="Buettner E."/>
        </authorList>
    </citation>
    <scope>NUCLEOTIDE SEQUENCE</scope>
    <source>
        <strain evidence="1">VT107</strain>
    </source>
</reference>
<dbReference type="AlphaFoldDB" id="A0A9W8TSB4"/>
<protein>
    <recommendedName>
        <fullName evidence="3">F-box domain-containing protein</fullName>
    </recommendedName>
</protein>
<comment type="caution">
    <text evidence="1">The sequence shown here is derived from an EMBL/GenBank/DDBJ whole genome shotgun (WGS) entry which is preliminary data.</text>
</comment>
<sequence length="309" mass="35752">MNPCCVLIAVPPEVLCGIYFQLPAFRDVFALAATCRQLHTVWCDNQTSIYHAIAPSEIEFLDLARQLLADQGGSPTNSTTLTTHDVRRMVRNASKARNSAYTFGLEVAPRTPSFGHYYTPPRPDLMHPLGLSHTERSRFIRAYYRACSLLELGPSSWRQRYKSFTLRQLHRTSEMIHLDLPLGEEFWPNPPLVLPYSFARASESRGKLWLELEDFQQEKRREVHGPDVPDLHWVVEAVPQSRLGGVDGFLAIWDHFESEFHYQTVGLCKPGNTPRPYEEYMREVVWGDSSDEDAYRQKYRPPRKTRRQQ</sequence>
<evidence type="ECO:0000313" key="1">
    <source>
        <dbReference type="EMBL" id="KAJ3580554.1"/>
    </source>
</evidence>
<organism evidence="1 2">
    <name type="scientific">Xylaria arbuscula</name>
    <dbReference type="NCBI Taxonomy" id="114810"/>
    <lineage>
        <taxon>Eukaryota</taxon>
        <taxon>Fungi</taxon>
        <taxon>Dikarya</taxon>
        <taxon>Ascomycota</taxon>
        <taxon>Pezizomycotina</taxon>
        <taxon>Sordariomycetes</taxon>
        <taxon>Xylariomycetidae</taxon>
        <taxon>Xylariales</taxon>
        <taxon>Xylariaceae</taxon>
        <taxon>Xylaria</taxon>
    </lineage>
</organism>
<accession>A0A9W8TSB4</accession>
<name>A0A9W8TSB4_9PEZI</name>
<proteinExistence type="predicted"/>
<keyword evidence="2" id="KW-1185">Reference proteome</keyword>
<evidence type="ECO:0000313" key="2">
    <source>
        <dbReference type="Proteomes" id="UP001148614"/>
    </source>
</evidence>
<evidence type="ECO:0008006" key="3">
    <source>
        <dbReference type="Google" id="ProtNLM"/>
    </source>
</evidence>
<dbReference type="EMBL" id="JANPWZ010000001">
    <property type="protein sequence ID" value="KAJ3580554.1"/>
    <property type="molecule type" value="Genomic_DNA"/>
</dbReference>